<dbReference type="Pfam" id="PF00335">
    <property type="entry name" value="Tetraspanin"/>
    <property type="match status" value="1"/>
</dbReference>
<feature type="disulfide bond" evidence="6">
    <location>
        <begin position="144"/>
        <end position="159"/>
    </location>
</feature>
<feature type="transmembrane region" description="Helical" evidence="7">
    <location>
        <begin position="52"/>
        <end position="72"/>
    </location>
</feature>
<dbReference type="PANTHER" id="PTHR19282">
    <property type="entry name" value="TETRASPANIN"/>
    <property type="match status" value="1"/>
</dbReference>
<dbReference type="Proteomes" id="UP000695023">
    <property type="component" value="Unplaced"/>
</dbReference>
<protein>
    <recommendedName>
        <fullName evidence="7">Tetraspanin</fullName>
    </recommendedName>
</protein>
<evidence type="ECO:0000256" key="3">
    <source>
        <dbReference type="ARBA" id="ARBA00022692"/>
    </source>
</evidence>
<keyword evidence="5 7" id="KW-0472">Membrane</keyword>
<dbReference type="SUPFAM" id="SSF48652">
    <property type="entry name" value="Tetraspanin"/>
    <property type="match status" value="1"/>
</dbReference>
<feature type="transmembrane region" description="Helical" evidence="7">
    <location>
        <begin position="79"/>
        <end position="103"/>
    </location>
</feature>
<feature type="disulfide bond" evidence="6">
    <location>
        <begin position="143"/>
        <end position="171"/>
    </location>
</feature>
<feature type="transmembrane region" description="Helical" evidence="7">
    <location>
        <begin position="210"/>
        <end position="235"/>
    </location>
</feature>
<comment type="subcellular location">
    <subcellularLocation>
        <location evidence="1 7">Membrane</location>
        <topology evidence="1 7">Multi-pass membrane protein</topology>
    </subcellularLocation>
</comment>
<evidence type="ECO:0000313" key="9">
    <source>
        <dbReference type="RefSeq" id="XP_005750960.1"/>
    </source>
</evidence>
<dbReference type="InterPro" id="IPR018499">
    <property type="entry name" value="Tetraspanin/Peripherin"/>
</dbReference>
<dbReference type="RefSeq" id="XP_005750960.1">
    <property type="nucleotide sequence ID" value="XM_005750903.1"/>
</dbReference>
<feature type="transmembrane region" description="Helical" evidence="7">
    <location>
        <begin position="12"/>
        <end position="32"/>
    </location>
</feature>
<name>A0A9Y3S5T2_9CICH</name>
<dbReference type="GO" id="GO:0005886">
    <property type="term" value="C:plasma membrane"/>
    <property type="evidence" value="ECO:0007669"/>
    <property type="project" value="TreeGrafter"/>
</dbReference>
<evidence type="ECO:0000256" key="2">
    <source>
        <dbReference type="ARBA" id="ARBA00006840"/>
    </source>
</evidence>
<keyword evidence="3 7" id="KW-0812">Transmembrane</keyword>
<evidence type="ECO:0000256" key="7">
    <source>
        <dbReference type="RuleBase" id="RU361218"/>
    </source>
</evidence>
<dbReference type="PIRSF" id="PIRSF002419">
    <property type="entry name" value="Tetraspanin"/>
    <property type="match status" value="1"/>
</dbReference>
<dbReference type="PANTHER" id="PTHR19282:SF544">
    <property type="entry name" value="TETRASPANIN"/>
    <property type="match status" value="1"/>
</dbReference>
<dbReference type="InterPro" id="IPR008952">
    <property type="entry name" value="Tetraspanin_EC2_sf"/>
</dbReference>
<evidence type="ECO:0000313" key="8">
    <source>
        <dbReference type="Proteomes" id="UP000695023"/>
    </source>
</evidence>
<evidence type="ECO:0000256" key="4">
    <source>
        <dbReference type="ARBA" id="ARBA00022989"/>
    </source>
</evidence>
<keyword evidence="8" id="KW-1185">Reference proteome</keyword>
<reference evidence="9" key="1">
    <citation type="submission" date="2025-08" db="UniProtKB">
        <authorList>
            <consortium name="RefSeq"/>
        </authorList>
    </citation>
    <scope>IDENTIFICATION</scope>
</reference>
<evidence type="ECO:0000256" key="1">
    <source>
        <dbReference type="ARBA" id="ARBA00004141"/>
    </source>
</evidence>
<sequence>MAQINICLKHIFTVFNIFFMVVGGVVILLALWCQFFMNIQGGYNLEGHATKLFIVYIIGFITMMIAVLGAYGAHKESKVALIMFLVFMFTGCLLMLMTGIPAASSYPQVKGRMEERFHKFVPLDKSRKDVRNMAVDIQKQFHCCGLFSYKDWENIPESCVCSQEEEKEGKCQTLRKNLYQILTRQRKSVYTKTCFPTIMDHIQFTNKINIVVSFTLAILALLGVILSSIMVYHLYRFNSHTMMILTRPPKYNEMCKPPPY</sequence>
<evidence type="ECO:0000256" key="6">
    <source>
        <dbReference type="PIRSR" id="PIRSR002419-1"/>
    </source>
</evidence>
<comment type="similarity">
    <text evidence="2 7">Belongs to the tetraspanin (TM4SF) family.</text>
</comment>
<accession>A0A9Y3S5T2</accession>
<dbReference type="AlphaFoldDB" id="A0A9Y3S5T2"/>
<evidence type="ECO:0000256" key="5">
    <source>
        <dbReference type="ARBA" id="ARBA00023136"/>
    </source>
</evidence>
<gene>
    <name evidence="9" type="primary">LOC102192862</name>
</gene>
<dbReference type="GeneID" id="102192862"/>
<dbReference type="Gene3D" id="1.10.1450.10">
    <property type="entry name" value="Tetraspanin"/>
    <property type="match status" value="1"/>
</dbReference>
<dbReference type="InterPro" id="IPR000301">
    <property type="entry name" value="Tetraspanin_animals"/>
</dbReference>
<dbReference type="PRINTS" id="PR00259">
    <property type="entry name" value="TMFOUR"/>
</dbReference>
<organism evidence="8 9">
    <name type="scientific">Pundamilia nyererei</name>
    <dbReference type="NCBI Taxonomy" id="303518"/>
    <lineage>
        <taxon>Eukaryota</taxon>
        <taxon>Metazoa</taxon>
        <taxon>Chordata</taxon>
        <taxon>Craniata</taxon>
        <taxon>Vertebrata</taxon>
        <taxon>Euteleostomi</taxon>
        <taxon>Actinopterygii</taxon>
        <taxon>Neopterygii</taxon>
        <taxon>Teleostei</taxon>
        <taxon>Neoteleostei</taxon>
        <taxon>Acanthomorphata</taxon>
        <taxon>Ovalentaria</taxon>
        <taxon>Cichlomorphae</taxon>
        <taxon>Cichliformes</taxon>
        <taxon>Cichlidae</taxon>
        <taxon>African cichlids</taxon>
        <taxon>Pseudocrenilabrinae</taxon>
        <taxon>Haplochromini</taxon>
        <taxon>Pundamilia</taxon>
    </lineage>
</organism>
<dbReference type="GO" id="GO:0022857">
    <property type="term" value="F:transmembrane transporter activity"/>
    <property type="evidence" value="ECO:0007669"/>
    <property type="project" value="InterPro"/>
</dbReference>
<proteinExistence type="inferred from homology"/>
<keyword evidence="6" id="KW-1015">Disulfide bond</keyword>
<keyword evidence="4 7" id="KW-1133">Transmembrane helix</keyword>